<dbReference type="InParanoid" id="Q7UIF2"/>
<dbReference type="SMART" id="SM00240">
    <property type="entry name" value="FHA"/>
    <property type="match status" value="1"/>
</dbReference>
<dbReference type="InterPro" id="IPR050469">
    <property type="entry name" value="Diguanylate_Cyclase"/>
</dbReference>
<dbReference type="PROSITE" id="PS50006">
    <property type="entry name" value="FHA_DOMAIN"/>
    <property type="match status" value="1"/>
</dbReference>
<dbReference type="SUPFAM" id="SSF49879">
    <property type="entry name" value="SMAD/FHA domain"/>
    <property type="match status" value="1"/>
</dbReference>
<dbReference type="Gene3D" id="2.60.200.20">
    <property type="match status" value="1"/>
</dbReference>
<dbReference type="InterPro" id="IPR000253">
    <property type="entry name" value="FHA_dom"/>
</dbReference>
<dbReference type="GO" id="GO:0052621">
    <property type="term" value="F:diguanylate cyclase activity"/>
    <property type="evidence" value="ECO:0000318"/>
    <property type="project" value="GO_Central"/>
</dbReference>
<proteinExistence type="predicted"/>
<dbReference type="EC" id="2.7.7.65" evidence="1"/>
<evidence type="ECO:0000256" key="1">
    <source>
        <dbReference type="ARBA" id="ARBA00012528"/>
    </source>
</evidence>
<dbReference type="GO" id="GO:0005886">
    <property type="term" value="C:plasma membrane"/>
    <property type="evidence" value="ECO:0000318"/>
    <property type="project" value="GO_Central"/>
</dbReference>
<organism evidence="5 6">
    <name type="scientific">Rhodopirellula baltica (strain DSM 10527 / NCIMB 13988 / SH1)</name>
    <dbReference type="NCBI Taxonomy" id="243090"/>
    <lineage>
        <taxon>Bacteria</taxon>
        <taxon>Pseudomonadati</taxon>
        <taxon>Planctomycetota</taxon>
        <taxon>Planctomycetia</taxon>
        <taxon>Pirellulales</taxon>
        <taxon>Pirellulaceae</taxon>
        <taxon>Rhodopirellula</taxon>
    </lineage>
</organism>
<dbReference type="AlphaFoldDB" id="Q7UIF2"/>
<dbReference type="CDD" id="cd00060">
    <property type="entry name" value="FHA"/>
    <property type="match status" value="1"/>
</dbReference>
<dbReference type="EMBL" id="BX294155">
    <property type="protein sequence ID" value="CAD77662.1"/>
    <property type="molecule type" value="Genomic_DNA"/>
</dbReference>
<accession>Q7UIF2</accession>
<dbReference type="PANTHER" id="PTHR45138">
    <property type="entry name" value="REGULATORY COMPONENTS OF SENSORY TRANSDUCTION SYSTEM"/>
    <property type="match status" value="1"/>
</dbReference>
<evidence type="ECO:0000313" key="5">
    <source>
        <dbReference type="EMBL" id="CAD77662.1"/>
    </source>
</evidence>
<feature type="domain" description="FHA" evidence="3">
    <location>
        <begin position="97"/>
        <end position="146"/>
    </location>
</feature>
<dbReference type="Pfam" id="PF00498">
    <property type="entry name" value="FHA"/>
    <property type="match status" value="1"/>
</dbReference>
<dbReference type="GO" id="GO:1902201">
    <property type="term" value="P:negative regulation of bacterial-type flagellum-dependent cell motility"/>
    <property type="evidence" value="ECO:0000318"/>
    <property type="project" value="GO_Central"/>
</dbReference>
<reference evidence="5 6" key="1">
    <citation type="journal article" date="2003" name="Proc. Natl. Acad. Sci. U.S.A.">
        <title>Complete genome sequence of the marine planctomycete Pirellula sp. strain 1.</title>
        <authorList>
            <person name="Gloeckner F.O."/>
            <person name="Kube M."/>
            <person name="Bauer M."/>
            <person name="Teeling H."/>
            <person name="Lombardot T."/>
            <person name="Ludwig W."/>
            <person name="Gade D."/>
            <person name="Beck A."/>
            <person name="Borzym K."/>
            <person name="Heitmann K."/>
            <person name="Rabus R."/>
            <person name="Schlesner H."/>
            <person name="Amann R."/>
            <person name="Reinhardt R."/>
        </authorList>
    </citation>
    <scope>NUCLEOTIDE SEQUENCE [LARGE SCALE GENOMIC DNA]</scope>
    <source>
        <strain evidence="6">DSM 10527 / NCIMB 13988 / SH1</strain>
    </source>
</reference>
<keyword evidence="6" id="KW-1185">Reference proteome</keyword>
<dbReference type="GO" id="GO:0043709">
    <property type="term" value="P:cell adhesion involved in single-species biofilm formation"/>
    <property type="evidence" value="ECO:0000318"/>
    <property type="project" value="GO_Central"/>
</dbReference>
<dbReference type="eggNOG" id="COG3706">
    <property type="taxonomic scope" value="Bacteria"/>
</dbReference>
<dbReference type="HOGENOM" id="CLU_064267_0_0_0"/>
<sequence>MNSLHAVLLMTTAYPMVAWQTRSLALAALPIHEPRNGTKPMTTVTSQPTAAQIDVSEATLRQQPTVPPCNSSNECCLVQIYPPDVVEGMQLLEQEEFQIGRSPDSDLPLFDGSVSRQHAKLIRGQDGYLIRDLGSTNGTMVNETTIQSDHMLESGDTVRIGSFLFRFLSADSIETQYHETVYNALTRDALTGALNKRFLMEAIDRELSRSTRAKLELAVIMLDIDHFKSVNDTHGHLVGDDVLRTFGKRIQALCRTDDLLARYGGEEFCLLLAATGHHDAMEIAERCRATIAGTPFQTSIGPLEITASFGVSVMDPDQPSTVRALLQDADQHLYDAKNAGRNQVRG</sequence>
<dbReference type="InterPro" id="IPR029787">
    <property type="entry name" value="Nucleotide_cyclase"/>
</dbReference>
<dbReference type="InterPro" id="IPR008984">
    <property type="entry name" value="SMAD_FHA_dom_sf"/>
</dbReference>
<dbReference type="KEGG" id="rba:RB12571"/>
<dbReference type="InterPro" id="IPR043128">
    <property type="entry name" value="Rev_trsase/Diguanyl_cyclase"/>
</dbReference>
<evidence type="ECO:0000259" key="3">
    <source>
        <dbReference type="PROSITE" id="PS50006"/>
    </source>
</evidence>
<dbReference type="CDD" id="cd01949">
    <property type="entry name" value="GGDEF"/>
    <property type="match status" value="1"/>
</dbReference>
<dbReference type="EnsemblBacteria" id="CAD77662">
    <property type="protein sequence ID" value="CAD77662"/>
    <property type="gene ID" value="RB12571"/>
</dbReference>
<dbReference type="NCBIfam" id="TIGR00254">
    <property type="entry name" value="GGDEF"/>
    <property type="match status" value="1"/>
</dbReference>
<dbReference type="STRING" id="243090.RB12571"/>
<dbReference type="OrthoDB" id="244535at2"/>
<dbReference type="eggNOG" id="COG1716">
    <property type="taxonomic scope" value="Bacteria"/>
</dbReference>
<dbReference type="InterPro" id="IPR000160">
    <property type="entry name" value="GGDEF_dom"/>
</dbReference>
<dbReference type="Pfam" id="PF00990">
    <property type="entry name" value="GGDEF"/>
    <property type="match status" value="1"/>
</dbReference>
<evidence type="ECO:0000256" key="2">
    <source>
        <dbReference type="ARBA" id="ARBA00034247"/>
    </source>
</evidence>
<comment type="catalytic activity">
    <reaction evidence="2">
        <text>2 GTP = 3',3'-c-di-GMP + 2 diphosphate</text>
        <dbReference type="Rhea" id="RHEA:24898"/>
        <dbReference type="ChEBI" id="CHEBI:33019"/>
        <dbReference type="ChEBI" id="CHEBI:37565"/>
        <dbReference type="ChEBI" id="CHEBI:58805"/>
        <dbReference type="EC" id="2.7.7.65"/>
    </reaction>
</comment>
<dbReference type="PROSITE" id="PS50887">
    <property type="entry name" value="GGDEF"/>
    <property type="match status" value="1"/>
</dbReference>
<name>Q7UIF2_RHOBA</name>
<dbReference type="SMART" id="SM00267">
    <property type="entry name" value="GGDEF"/>
    <property type="match status" value="1"/>
</dbReference>
<evidence type="ECO:0000313" key="6">
    <source>
        <dbReference type="Proteomes" id="UP000001025"/>
    </source>
</evidence>
<dbReference type="Proteomes" id="UP000001025">
    <property type="component" value="Chromosome"/>
</dbReference>
<dbReference type="PATRIC" id="fig|243090.15.peg.6095"/>
<dbReference type="Gene3D" id="3.30.70.270">
    <property type="match status" value="1"/>
</dbReference>
<feature type="domain" description="GGDEF" evidence="4">
    <location>
        <begin position="215"/>
        <end position="346"/>
    </location>
</feature>
<protein>
    <recommendedName>
        <fullName evidence="1">diguanylate cyclase</fullName>
        <ecNumber evidence="1">2.7.7.65</ecNumber>
    </recommendedName>
</protein>
<gene>
    <name evidence="5" type="ordered locus">RB12571</name>
</gene>
<dbReference type="FunFam" id="3.30.70.270:FF:000001">
    <property type="entry name" value="Diguanylate cyclase domain protein"/>
    <property type="match status" value="1"/>
</dbReference>
<dbReference type="SUPFAM" id="SSF55073">
    <property type="entry name" value="Nucleotide cyclase"/>
    <property type="match status" value="1"/>
</dbReference>
<dbReference type="PANTHER" id="PTHR45138:SF9">
    <property type="entry name" value="DIGUANYLATE CYCLASE DGCM-RELATED"/>
    <property type="match status" value="1"/>
</dbReference>
<evidence type="ECO:0000259" key="4">
    <source>
        <dbReference type="PROSITE" id="PS50887"/>
    </source>
</evidence>